<dbReference type="PANTHER" id="PTHR24320">
    <property type="entry name" value="RETINOL DEHYDROGENASE"/>
    <property type="match status" value="1"/>
</dbReference>
<proteinExistence type="inferred from homology"/>
<gene>
    <name evidence="3" type="ORF">K505DRAFT_332805</name>
</gene>
<evidence type="ECO:0000313" key="3">
    <source>
        <dbReference type="EMBL" id="KAF2799145.1"/>
    </source>
</evidence>
<accession>A0A6A6XSZ2</accession>
<protein>
    <submittedName>
        <fullName evidence="3">NAD(P)-binding protein</fullName>
    </submittedName>
</protein>
<dbReference type="EMBL" id="MU001769">
    <property type="protein sequence ID" value="KAF2799145.1"/>
    <property type="molecule type" value="Genomic_DNA"/>
</dbReference>
<comment type="similarity">
    <text evidence="1">Belongs to the short-chain dehydrogenases/reductases (SDR) family.</text>
</comment>
<keyword evidence="4" id="KW-1185">Reference proteome</keyword>
<dbReference type="Pfam" id="PF00106">
    <property type="entry name" value="adh_short"/>
    <property type="match status" value="1"/>
</dbReference>
<dbReference type="InterPro" id="IPR002347">
    <property type="entry name" value="SDR_fam"/>
</dbReference>
<dbReference type="GO" id="GO:0016491">
    <property type="term" value="F:oxidoreductase activity"/>
    <property type="evidence" value="ECO:0007669"/>
    <property type="project" value="UniProtKB-KW"/>
</dbReference>
<reference evidence="3" key="1">
    <citation type="journal article" date="2020" name="Stud. Mycol.">
        <title>101 Dothideomycetes genomes: a test case for predicting lifestyles and emergence of pathogens.</title>
        <authorList>
            <person name="Haridas S."/>
            <person name="Albert R."/>
            <person name="Binder M."/>
            <person name="Bloem J."/>
            <person name="Labutti K."/>
            <person name="Salamov A."/>
            <person name="Andreopoulos B."/>
            <person name="Baker S."/>
            <person name="Barry K."/>
            <person name="Bills G."/>
            <person name="Bluhm B."/>
            <person name="Cannon C."/>
            <person name="Castanera R."/>
            <person name="Culley D."/>
            <person name="Daum C."/>
            <person name="Ezra D."/>
            <person name="Gonzalez J."/>
            <person name="Henrissat B."/>
            <person name="Kuo A."/>
            <person name="Liang C."/>
            <person name="Lipzen A."/>
            <person name="Lutzoni F."/>
            <person name="Magnuson J."/>
            <person name="Mondo S."/>
            <person name="Nolan M."/>
            <person name="Ohm R."/>
            <person name="Pangilinan J."/>
            <person name="Park H.-J."/>
            <person name="Ramirez L."/>
            <person name="Alfaro M."/>
            <person name="Sun H."/>
            <person name="Tritt A."/>
            <person name="Yoshinaga Y."/>
            <person name="Zwiers L.-H."/>
            <person name="Turgeon B."/>
            <person name="Goodwin S."/>
            <person name="Spatafora J."/>
            <person name="Crous P."/>
            <person name="Grigoriev I."/>
        </authorList>
    </citation>
    <scope>NUCLEOTIDE SEQUENCE</scope>
    <source>
        <strain evidence="3">CBS 109.77</strain>
    </source>
</reference>
<dbReference type="Proteomes" id="UP000799757">
    <property type="component" value="Unassembled WGS sequence"/>
</dbReference>
<sequence length="326" mass="35604">MMFDATATSEQIVEAFASQIKGQTFVITGAGKPSIGSQIATSLATKSPAHILIASRSAQKVEQALEDIKAIDPSIKTTFVQVDLSDHHSVRQAAKDILATAPKIDVLINSAGNMALKEYTLDKQGIEMQLSANHVGHFLLTNLLVPALLVAGSETGLARVVNLTSSGYQISPFRFHDYNFSGGKEYDPWSGYGQAKTANILFAFGLTARLKSRGVTATATHPGYNNDTQLGSHLTMEDYHGIFPAMKKNTGKDFEFEEPRFKSYTQIAATTLIAALDPEIPVKSPAYLFNSQTQIPEEHARDPEAVEKLWKLSEKLVGQEFDWQKA</sequence>
<dbReference type="InterPro" id="IPR036291">
    <property type="entry name" value="NAD(P)-bd_dom_sf"/>
</dbReference>
<organism evidence="3 4">
    <name type="scientific">Melanomma pulvis-pyrius CBS 109.77</name>
    <dbReference type="NCBI Taxonomy" id="1314802"/>
    <lineage>
        <taxon>Eukaryota</taxon>
        <taxon>Fungi</taxon>
        <taxon>Dikarya</taxon>
        <taxon>Ascomycota</taxon>
        <taxon>Pezizomycotina</taxon>
        <taxon>Dothideomycetes</taxon>
        <taxon>Pleosporomycetidae</taxon>
        <taxon>Pleosporales</taxon>
        <taxon>Melanommataceae</taxon>
        <taxon>Melanomma</taxon>
    </lineage>
</organism>
<evidence type="ECO:0000313" key="4">
    <source>
        <dbReference type="Proteomes" id="UP000799757"/>
    </source>
</evidence>
<dbReference type="OrthoDB" id="191139at2759"/>
<keyword evidence="2" id="KW-0560">Oxidoreductase</keyword>
<dbReference type="AlphaFoldDB" id="A0A6A6XSZ2"/>
<dbReference type="Gene3D" id="3.40.50.720">
    <property type="entry name" value="NAD(P)-binding Rossmann-like Domain"/>
    <property type="match status" value="1"/>
</dbReference>
<name>A0A6A6XSZ2_9PLEO</name>
<dbReference type="PANTHER" id="PTHR24320:SF283">
    <property type="entry name" value="RETINOL DEHYDROGENASE 11"/>
    <property type="match status" value="1"/>
</dbReference>
<evidence type="ECO:0000256" key="1">
    <source>
        <dbReference type="ARBA" id="ARBA00006484"/>
    </source>
</evidence>
<evidence type="ECO:0000256" key="2">
    <source>
        <dbReference type="ARBA" id="ARBA00023002"/>
    </source>
</evidence>
<dbReference type="SUPFAM" id="SSF51735">
    <property type="entry name" value="NAD(P)-binding Rossmann-fold domains"/>
    <property type="match status" value="1"/>
</dbReference>